<accession>A0A9N9US62</accession>
<keyword evidence="1" id="KW-0732">Signal</keyword>
<evidence type="ECO:0000313" key="2">
    <source>
        <dbReference type="EMBL" id="CAG9996823.1"/>
    </source>
</evidence>
<gene>
    <name evidence="2" type="ORF">CBYS24578_00015931</name>
</gene>
<reference evidence="2" key="1">
    <citation type="submission" date="2021-10" db="EMBL/GenBank/DDBJ databases">
        <authorList>
            <person name="Piombo E."/>
        </authorList>
    </citation>
    <scope>NUCLEOTIDE SEQUENCE</scope>
</reference>
<feature type="chain" id="PRO_5040295803" evidence="1">
    <location>
        <begin position="26"/>
        <end position="287"/>
    </location>
</feature>
<evidence type="ECO:0000256" key="1">
    <source>
        <dbReference type="SAM" id="SignalP"/>
    </source>
</evidence>
<dbReference type="Proteomes" id="UP000754883">
    <property type="component" value="Unassembled WGS sequence"/>
</dbReference>
<evidence type="ECO:0000313" key="3">
    <source>
        <dbReference type="Proteomes" id="UP000754883"/>
    </source>
</evidence>
<organism evidence="2 3">
    <name type="scientific">Clonostachys byssicola</name>
    <dbReference type="NCBI Taxonomy" id="160290"/>
    <lineage>
        <taxon>Eukaryota</taxon>
        <taxon>Fungi</taxon>
        <taxon>Dikarya</taxon>
        <taxon>Ascomycota</taxon>
        <taxon>Pezizomycotina</taxon>
        <taxon>Sordariomycetes</taxon>
        <taxon>Hypocreomycetidae</taxon>
        <taxon>Hypocreales</taxon>
        <taxon>Bionectriaceae</taxon>
        <taxon>Clonostachys</taxon>
    </lineage>
</organism>
<dbReference type="EMBL" id="CABFNO020001541">
    <property type="protein sequence ID" value="CAG9996823.1"/>
    <property type="molecule type" value="Genomic_DNA"/>
</dbReference>
<comment type="caution">
    <text evidence="2">The sequence shown here is derived from an EMBL/GenBank/DDBJ whole genome shotgun (WGS) entry which is preliminary data.</text>
</comment>
<proteinExistence type="predicted"/>
<dbReference type="AlphaFoldDB" id="A0A9N9US62"/>
<feature type="signal peptide" evidence="1">
    <location>
        <begin position="1"/>
        <end position="25"/>
    </location>
</feature>
<protein>
    <submittedName>
        <fullName evidence="2">Uncharacterized protein</fullName>
    </submittedName>
</protein>
<name>A0A9N9US62_9HYPO</name>
<sequence length="287" mass="31341">MMASVRYMLRLSGIILLSIAPIALADANIYDELNKLTPNFTRLINTPGYNVTEEFPGSQLDWELSIRLYSDVPGQVDGEDDRYISATRFFWDPPSSVPRGSGGSVDADSRFYYCISPLKYDEPEVKDSDEVDPRCNGVVSDACFQDLQKMTSTQSWCAVLDWPDSCMDHSKDNSQLHMYGRVNITETPNSFVAFPSNRDGHKKGDTEDFRDALKTVWIVMTGFGEATLGGKLAETSEANLTSGISCIRALSAKGASSMGNSKTSSIPALSSLIAGLLVTAVSLLLSE</sequence>
<keyword evidence="3" id="KW-1185">Reference proteome</keyword>
<dbReference type="OrthoDB" id="4526039at2759"/>